<feature type="non-terminal residue" evidence="1">
    <location>
        <position position="1"/>
    </location>
</feature>
<gene>
    <name evidence="1" type="ORF">RPERSI_LOCUS32006</name>
</gene>
<dbReference type="Proteomes" id="UP000789920">
    <property type="component" value="Unassembled WGS sequence"/>
</dbReference>
<organism evidence="1 2">
    <name type="scientific">Racocetra persica</name>
    <dbReference type="NCBI Taxonomy" id="160502"/>
    <lineage>
        <taxon>Eukaryota</taxon>
        <taxon>Fungi</taxon>
        <taxon>Fungi incertae sedis</taxon>
        <taxon>Mucoromycota</taxon>
        <taxon>Glomeromycotina</taxon>
        <taxon>Glomeromycetes</taxon>
        <taxon>Diversisporales</taxon>
        <taxon>Gigasporaceae</taxon>
        <taxon>Racocetra</taxon>
    </lineage>
</organism>
<sequence length="120" mass="14775">EKLDEEKKKYKRKKETYKRIISNLQKKLENRNSTIKELVERYVYFNAHFGKSFEICQSLYELDVLNKVNESVNTDLEVYQKEEEKVQQEKVIYQQEEETDDELDFDPDEEWLKYLETDKY</sequence>
<accession>A0ACA9SKS6</accession>
<evidence type="ECO:0000313" key="2">
    <source>
        <dbReference type="Proteomes" id="UP000789920"/>
    </source>
</evidence>
<comment type="caution">
    <text evidence="1">The sequence shown here is derived from an EMBL/GenBank/DDBJ whole genome shotgun (WGS) entry which is preliminary data.</text>
</comment>
<reference evidence="1" key="1">
    <citation type="submission" date="2021-06" db="EMBL/GenBank/DDBJ databases">
        <authorList>
            <person name="Kallberg Y."/>
            <person name="Tangrot J."/>
            <person name="Rosling A."/>
        </authorList>
    </citation>
    <scope>NUCLEOTIDE SEQUENCE</scope>
    <source>
        <strain evidence="1">MA461A</strain>
    </source>
</reference>
<feature type="non-terminal residue" evidence="1">
    <location>
        <position position="120"/>
    </location>
</feature>
<keyword evidence="2" id="KW-1185">Reference proteome</keyword>
<proteinExistence type="predicted"/>
<protein>
    <submittedName>
        <fullName evidence="1">18205_t:CDS:1</fullName>
    </submittedName>
</protein>
<dbReference type="EMBL" id="CAJVQC010131499">
    <property type="protein sequence ID" value="CAG8841739.1"/>
    <property type="molecule type" value="Genomic_DNA"/>
</dbReference>
<name>A0ACA9SKS6_9GLOM</name>
<evidence type="ECO:0000313" key="1">
    <source>
        <dbReference type="EMBL" id="CAG8841739.1"/>
    </source>
</evidence>